<sequence length="69" mass="7747">MLVVWGTFRGHLLRIIVLSYHPIAFPPGIELLNTTWGQLHGLLKSQTSKGLEACLANELFESNLLHFCT</sequence>
<reference evidence="1 2" key="2">
    <citation type="journal article" date="2022" name="Mol. Ecol. Resour.">
        <title>The genomes of chicory, endive, great burdock and yacon provide insights into Asteraceae paleo-polyploidization history and plant inulin production.</title>
        <authorList>
            <person name="Fan W."/>
            <person name="Wang S."/>
            <person name="Wang H."/>
            <person name="Wang A."/>
            <person name="Jiang F."/>
            <person name="Liu H."/>
            <person name="Zhao H."/>
            <person name="Xu D."/>
            <person name="Zhang Y."/>
        </authorList>
    </citation>
    <scope>NUCLEOTIDE SEQUENCE [LARGE SCALE GENOMIC DNA]</scope>
    <source>
        <strain evidence="2">cv. Yunnan</strain>
        <tissue evidence="1">Leaves</tissue>
    </source>
</reference>
<reference evidence="2" key="1">
    <citation type="journal article" date="2022" name="Mol. Ecol. Resour.">
        <title>The genomes of chicory, endive, great burdock and yacon provide insights into Asteraceae palaeo-polyploidization history and plant inulin production.</title>
        <authorList>
            <person name="Fan W."/>
            <person name="Wang S."/>
            <person name="Wang H."/>
            <person name="Wang A."/>
            <person name="Jiang F."/>
            <person name="Liu H."/>
            <person name="Zhao H."/>
            <person name="Xu D."/>
            <person name="Zhang Y."/>
        </authorList>
    </citation>
    <scope>NUCLEOTIDE SEQUENCE [LARGE SCALE GENOMIC DNA]</scope>
    <source>
        <strain evidence="2">cv. Yunnan</strain>
    </source>
</reference>
<gene>
    <name evidence="1" type="ORF">L1987_25067</name>
</gene>
<accession>A0ACB9IM80</accession>
<comment type="caution">
    <text evidence="1">The sequence shown here is derived from an EMBL/GenBank/DDBJ whole genome shotgun (WGS) entry which is preliminary data.</text>
</comment>
<evidence type="ECO:0000313" key="2">
    <source>
        <dbReference type="Proteomes" id="UP001056120"/>
    </source>
</evidence>
<name>A0ACB9IM80_9ASTR</name>
<keyword evidence="2" id="KW-1185">Reference proteome</keyword>
<proteinExistence type="predicted"/>
<organism evidence="1 2">
    <name type="scientific">Smallanthus sonchifolius</name>
    <dbReference type="NCBI Taxonomy" id="185202"/>
    <lineage>
        <taxon>Eukaryota</taxon>
        <taxon>Viridiplantae</taxon>
        <taxon>Streptophyta</taxon>
        <taxon>Embryophyta</taxon>
        <taxon>Tracheophyta</taxon>
        <taxon>Spermatophyta</taxon>
        <taxon>Magnoliopsida</taxon>
        <taxon>eudicotyledons</taxon>
        <taxon>Gunneridae</taxon>
        <taxon>Pentapetalae</taxon>
        <taxon>asterids</taxon>
        <taxon>campanulids</taxon>
        <taxon>Asterales</taxon>
        <taxon>Asteraceae</taxon>
        <taxon>Asteroideae</taxon>
        <taxon>Heliantheae alliance</taxon>
        <taxon>Millerieae</taxon>
        <taxon>Smallanthus</taxon>
    </lineage>
</organism>
<evidence type="ECO:0000313" key="1">
    <source>
        <dbReference type="EMBL" id="KAI3809099.1"/>
    </source>
</evidence>
<protein>
    <submittedName>
        <fullName evidence="1">Uncharacterized protein</fullName>
    </submittedName>
</protein>
<dbReference type="Proteomes" id="UP001056120">
    <property type="component" value="Linkage Group LG08"/>
</dbReference>
<dbReference type="EMBL" id="CM042025">
    <property type="protein sequence ID" value="KAI3809099.1"/>
    <property type="molecule type" value="Genomic_DNA"/>
</dbReference>